<name>A0ACB7Z041_9ERIC</name>
<accession>A0ACB7Z041</accession>
<protein>
    <submittedName>
        <fullName evidence="1">Uncharacterized protein</fullName>
    </submittedName>
</protein>
<organism evidence="1 2">
    <name type="scientific">Vaccinium darrowii</name>
    <dbReference type="NCBI Taxonomy" id="229202"/>
    <lineage>
        <taxon>Eukaryota</taxon>
        <taxon>Viridiplantae</taxon>
        <taxon>Streptophyta</taxon>
        <taxon>Embryophyta</taxon>
        <taxon>Tracheophyta</taxon>
        <taxon>Spermatophyta</taxon>
        <taxon>Magnoliopsida</taxon>
        <taxon>eudicotyledons</taxon>
        <taxon>Gunneridae</taxon>
        <taxon>Pentapetalae</taxon>
        <taxon>asterids</taxon>
        <taxon>Ericales</taxon>
        <taxon>Ericaceae</taxon>
        <taxon>Vaccinioideae</taxon>
        <taxon>Vaccinieae</taxon>
        <taxon>Vaccinium</taxon>
    </lineage>
</organism>
<gene>
    <name evidence="1" type="ORF">Vadar_031228</name>
</gene>
<keyword evidence="2" id="KW-1185">Reference proteome</keyword>
<reference evidence="1 2" key="1">
    <citation type="journal article" date="2021" name="Hortic Res">
        <title>High-quality reference genome and annotation aids understanding of berry development for evergreen blueberry (Vaccinium darrowii).</title>
        <authorList>
            <person name="Yu J."/>
            <person name="Hulse-Kemp A.M."/>
            <person name="Babiker E."/>
            <person name="Staton M."/>
        </authorList>
    </citation>
    <scope>NUCLEOTIDE SEQUENCE [LARGE SCALE GENOMIC DNA]</scope>
    <source>
        <strain evidence="2">cv. NJ 8807/NJ 8810</strain>
        <tissue evidence="1">Young leaf</tissue>
    </source>
</reference>
<evidence type="ECO:0000313" key="1">
    <source>
        <dbReference type="EMBL" id="KAH7859071.1"/>
    </source>
</evidence>
<evidence type="ECO:0000313" key="2">
    <source>
        <dbReference type="Proteomes" id="UP000828048"/>
    </source>
</evidence>
<dbReference type="EMBL" id="CM037153">
    <property type="protein sequence ID" value="KAH7859071.1"/>
    <property type="molecule type" value="Genomic_DNA"/>
</dbReference>
<comment type="caution">
    <text evidence="1">The sequence shown here is derived from an EMBL/GenBank/DDBJ whole genome shotgun (WGS) entry which is preliminary data.</text>
</comment>
<sequence>MDSHTTSSLCGSLKRHNMRRQYQRLNTVCAKKDKSSRADTGCSQQKYSKIKPKSKKAAPNRGNLLVRLQDAYVEIMLYLAGNILQLNNGNVFLVQRFPRTPEVLT</sequence>
<dbReference type="Proteomes" id="UP000828048">
    <property type="component" value="Chromosome 3"/>
</dbReference>
<proteinExistence type="predicted"/>